<dbReference type="EMBL" id="LT607754">
    <property type="protein sequence ID" value="SCG77921.1"/>
    <property type="molecule type" value="Genomic_DNA"/>
</dbReference>
<dbReference type="AlphaFoldDB" id="A0A1C5K5P2"/>
<dbReference type="PROSITE" id="PS00166">
    <property type="entry name" value="ENOYL_COA_HYDRATASE"/>
    <property type="match status" value="1"/>
</dbReference>
<keyword evidence="6" id="KW-1185">Reference proteome</keyword>
<protein>
    <submittedName>
        <fullName evidence="5">Enoyl-CoA hydratase</fullName>
    </submittedName>
</protein>
<evidence type="ECO:0000256" key="4">
    <source>
        <dbReference type="RuleBase" id="RU003707"/>
    </source>
</evidence>
<dbReference type="GO" id="GO:0006635">
    <property type="term" value="P:fatty acid beta-oxidation"/>
    <property type="evidence" value="ECO:0007669"/>
    <property type="project" value="TreeGrafter"/>
</dbReference>
<dbReference type="OrthoDB" id="4284283at2"/>
<dbReference type="RefSeq" id="WP_157746618.1">
    <property type="nucleotide sequence ID" value="NZ_LT607754.1"/>
</dbReference>
<proteinExistence type="inferred from homology"/>
<keyword evidence="2" id="KW-0443">Lipid metabolism</keyword>
<organism evidence="5 6">
    <name type="scientific">Micromonospora inositola</name>
    <dbReference type="NCBI Taxonomy" id="47865"/>
    <lineage>
        <taxon>Bacteria</taxon>
        <taxon>Bacillati</taxon>
        <taxon>Actinomycetota</taxon>
        <taxon>Actinomycetes</taxon>
        <taxon>Micromonosporales</taxon>
        <taxon>Micromonosporaceae</taxon>
        <taxon>Micromonospora</taxon>
    </lineage>
</organism>
<evidence type="ECO:0000256" key="3">
    <source>
        <dbReference type="ARBA" id="ARBA00023239"/>
    </source>
</evidence>
<evidence type="ECO:0000313" key="6">
    <source>
        <dbReference type="Proteomes" id="UP000198221"/>
    </source>
</evidence>
<dbReference type="InterPro" id="IPR001753">
    <property type="entry name" value="Enoyl-CoA_hydra/iso"/>
</dbReference>
<dbReference type="InterPro" id="IPR018376">
    <property type="entry name" value="Enoyl-CoA_hyd/isom_CS"/>
</dbReference>
<dbReference type="CDD" id="cd06558">
    <property type="entry name" value="crotonase-like"/>
    <property type="match status" value="1"/>
</dbReference>
<evidence type="ECO:0000313" key="5">
    <source>
        <dbReference type="EMBL" id="SCG77921.1"/>
    </source>
</evidence>
<evidence type="ECO:0000256" key="2">
    <source>
        <dbReference type="ARBA" id="ARBA00023098"/>
    </source>
</evidence>
<gene>
    <name evidence="5" type="ORF">GA0070613_6408</name>
</gene>
<dbReference type="PANTHER" id="PTHR11941">
    <property type="entry name" value="ENOYL-COA HYDRATASE-RELATED"/>
    <property type="match status" value="1"/>
</dbReference>
<dbReference type="InterPro" id="IPR029045">
    <property type="entry name" value="ClpP/crotonase-like_dom_sf"/>
</dbReference>
<reference evidence="6" key="1">
    <citation type="submission" date="2016-06" db="EMBL/GenBank/DDBJ databases">
        <authorList>
            <person name="Varghese N."/>
            <person name="Submissions Spin"/>
        </authorList>
    </citation>
    <scope>NUCLEOTIDE SEQUENCE [LARGE SCALE GENOMIC DNA]</scope>
    <source>
        <strain evidence="6">DSM 43819</strain>
    </source>
</reference>
<dbReference type="SUPFAM" id="SSF52096">
    <property type="entry name" value="ClpP/crotonase"/>
    <property type="match status" value="1"/>
</dbReference>
<dbReference type="GO" id="GO:0016829">
    <property type="term" value="F:lyase activity"/>
    <property type="evidence" value="ECO:0007669"/>
    <property type="project" value="UniProtKB-KW"/>
</dbReference>
<dbReference type="Gene3D" id="3.90.226.10">
    <property type="entry name" value="2-enoyl-CoA Hydratase, Chain A, domain 1"/>
    <property type="match status" value="1"/>
</dbReference>
<dbReference type="Pfam" id="PF00378">
    <property type="entry name" value="ECH_1"/>
    <property type="match status" value="1"/>
</dbReference>
<accession>A0A1C5K5P2</accession>
<evidence type="ECO:0000256" key="1">
    <source>
        <dbReference type="ARBA" id="ARBA00005254"/>
    </source>
</evidence>
<sequence>MISVSLEDHVAWVVLDRPERANALVVEDWRLLTSAVEDAGASPQTRALVIRGAGSRHFSAGMDLDELGRAFEDADAADALCAAVTGALAAITFCPKPTVAMVNGAAVGGGAEIVLASDVRIAAANASFGLPMSRVGVAIDSGSLHNLLASVGRGPPARLLFTGDRLTAREAAAAGLFHEVVAGEELQPAVARLTGRIAAGDADTVLAMKRMILDAAPPPRPDLWATQMRASFDRRARSRT</sequence>
<comment type="similarity">
    <text evidence="1 4">Belongs to the enoyl-CoA hydratase/isomerase family.</text>
</comment>
<keyword evidence="3" id="KW-0456">Lyase</keyword>
<name>A0A1C5K5P2_9ACTN</name>
<dbReference type="Proteomes" id="UP000198221">
    <property type="component" value="Chromosome I"/>
</dbReference>
<dbReference type="PANTHER" id="PTHR11941:SF169">
    <property type="entry name" value="(7AS)-7A-METHYL-1,5-DIOXO-2,3,5,6,7,7A-HEXAHYDRO-1H-INDENE-CARBOXYL-COA HYDROLASE"/>
    <property type="match status" value="1"/>
</dbReference>